<dbReference type="GeneID" id="63748066"/>
<evidence type="ECO:0000313" key="3">
    <source>
        <dbReference type="EMBL" id="OJJ29899.1"/>
    </source>
</evidence>
<evidence type="ECO:0000256" key="2">
    <source>
        <dbReference type="SAM" id="MobiDB-lite"/>
    </source>
</evidence>
<dbReference type="EMBL" id="KV878218">
    <property type="protein sequence ID" value="OJJ29899.1"/>
    <property type="molecule type" value="Genomic_DNA"/>
</dbReference>
<evidence type="ECO:0000313" key="4">
    <source>
        <dbReference type="Proteomes" id="UP000184383"/>
    </source>
</evidence>
<keyword evidence="4" id="KW-1185">Reference proteome</keyword>
<evidence type="ECO:0000256" key="1">
    <source>
        <dbReference type="SAM" id="Coils"/>
    </source>
</evidence>
<accession>A0A1L9R4Q6</accession>
<dbReference type="AlphaFoldDB" id="A0A1L9R4Q6"/>
<protein>
    <submittedName>
        <fullName evidence="3">Uncharacterized protein</fullName>
    </submittedName>
</protein>
<reference evidence="4" key="1">
    <citation type="journal article" date="2017" name="Genome Biol.">
        <title>Comparative genomics reveals high biological diversity and specific adaptations in the industrially and medically important fungal genus Aspergillus.</title>
        <authorList>
            <person name="de Vries R.P."/>
            <person name="Riley R."/>
            <person name="Wiebenga A."/>
            <person name="Aguilar-Osorio G."/>
            <person name="Amillis S."/>
            <person name="Uchima C.A."/>
            <person name="Anderluh G."/>
            <person name="Asadollahi M."/>
            <person name="Askin M."/>
            <person name="Barry K."/>
            <person name="Battaglia E."/>
            <person name="Bayram O."/>
            <person name="Benocci T."/>
            <person name="Braus-Stromeyer S.A."/>
            <person name="Caldana C."/>
            <person name="Canovas D."/>
            <person name="Cerqueira G.C."/>
            <person name="Chen F."/>
            <person name="Chen W."/>
            <person name="Choi C."/>
            <person name="Clum A."/>
            <person name="Dos Santos R.A."/>
            <person name="Damasio A.R."/>
            <person name="Diallinas G."/>
            <person name="Emri T."/>
            <person name="Fekete E."/>
            <person name="Flipphi M."/>
            <person name="Freyberg S."/>
            <person name="Gallo A."/>
            <person name="Gournas C."/>
            <person name="Habgood R."/>
            <person name="Hainaut M."/>
            <person name="Harispe M.L."/>
            <person name="Henrissat B."/>
            <person name="Hilden K.S."/>
            <person name="Hope R."/>
            <person name="Hossain A."/>
            <person name="Karabika E."/>
            <person name="Karaffa L."/>
            <person name="Karanyi Z."/>
            <person name="Krasevec N."/>
            <person name="Kuo A."/>
            <person name="Kusch H."/>
            <person name="LaButti K."/>
            <person name="Lagendijk E.L."/>
            <person name="Lapidus A."/>
            <person name="Levasseur A."/>
            <person name="Lindquist E."/>
            <person name="Lipzen A."/>
            <person name="Logrieco A.F."/>
            <person name="MacCabe A."/>
            <person name="Maekelae M.R."/>
            <person name="Malavazi I."/>
            <person name="Melin P."/>
            <person name="Meyer V."/>
            <person name="Mielnichuk N."/>
            <person name="Miskei M."/>
            <person name="Molnar A.P."/>
            <person name="Mule G."/>
            <person name="Ngan C.Y."/>
            <person name="Orejas M."/>
            <person name="Orosz E."/>
            <person name="Ouedraogo J.P."/>
            <person name="Overkamp K.M."/>
            <person name="Park H.-S."/>
            <person name="Perrone G."/>
            <person name="Piumi F."/>
            <person name="Punt P.J."/>
            <person name="Ram A.F."/>
            <person name="Ramon A."/>
            <person name="Rauscher S."/>
            <person name="Record E."/>
            <person name="Riano-Pachon D.M."/>
            <person name="Robert V."/>
            <person name="Roehrig J."/>
            <person name="Ruller R."/>
            <person name="Salamov A."/>
            <person name="Salih N.S."/>
            <person name="Samson R.A."/>
            <person name="Sandor E."/>
            <person name="Sanguinetti M."/>
            <person name="Schuetze T."/>
            <person name="Sepcic K."/>
            <person name="Shelest E."/>
            <person name="Sherlock G."/>
            <person name="Sophianopoulou V."/>
            <person name="Squina F.M."/>
            <person name="Sun H."/>
            <person name="Susca A."/>
            <person name="Todd R.B."/>
            <person name="Tsang A."/>
            <person name="Unkles S.E."/>
            <person name="van de Wiele N."/>
            <person name="van Rossen-Uffink D."/>
            <person name="Oliveira J.V."/>
            <person name="Vesth T.C."/>
            <person name="Visser J."/>
            <person name="Yu J.-H."/>
            <person name="Zhou M."/>
            <person name="Andersen M.R."/>
            <person name="Archer D.B."/>
            <person name="Baker S.E."/>
            <person name="Benoit I."/>
            <person name="Brakhage A.A."/>
            <person name="Braus G.H."/>
            <person name="Fischer R."/>
            <person name="Frisvad J.C."/>
            <person name="Goldman G.H."/>
            <person name="Houbraken J."/>
            <person name="Oakley B."/>
            <person name="Pocsi I."/>
            <person name="Scazzocchio C."/>
            <person name="Seiboth B."/>
            <person name="vanKuyk P.A."/>
            <person name="Wortman J."/>
            <person name="Dyer P.S."/>
            <person name="Grigoriev I.V."/>
        </authorList>
    </citation>
    <scope>NUCLEOTIDE SEQUENCE [LARGE SCALE GENOMIC DNA]</scope>
    <source>
        <strain evidence="4">DTO 134E9</strain>
    </source>
</reference>
<proteinExistence type="predicted"/>
<keyword evidence="1" id="KW-0175">Coiled coil</keyword>
<organism evidence="3 4">
    <name type="scientific">Aspergillus wentii DTO 134E9</name>
    <dbReference type="NCBI Taxonomy" id="1073089"/>
    <lineage>
        <taxon>Eukaryota</taxon>
        <taxon>Fungi</taxon>
        <taxon>Dikarya</taxon>
        <taxon>Ascomycota</taxon>
        <taxon>Pezizomycotina</taxon>
        <taxon>Eurotiomycetes</taxon>
        <taxon>Eurotiomycetidae</taxon>
        <taxon>Eurotiales</taxon>
        <taxon>Aspergillaceae</taxon>
        <taxon>Aspergillus</taxon>
        <taxon>Aspergillus subgen. Cremei</taxon>
    </lineage>
</organism>
<name>A0A1L9R4Q6_ASPWE</name>
<dbReference type="Proteomes" id="UP000184383">
    <property type="component" value="Unassembled WGS sequence"/>
</dbReference>
<gene>
    <name evidence="3" type="ORF">ASPWEDRAFT_188303</name>
</gene>
<sequence length="140" mass="16623">MFPEKISSLLSGPAKEDDEDCRSDVEKGTATAMTESESNIEKKNKGWFQRWLFEGIDGEILRTVRRIEVQVTEEQEARRKVERLERDKYWLKREIERLENKVEYEKSTAKTWERLNNLSEDMATKAIKALKEHRKKCLTE</sequence>
<feature type="coiled-coil region" evidence="1">
    <location>
        <begin position="67"/>
        <end position="115"/>
    </location>
</feature>
<dbReference type="RefSeq" id="XP_040683576.1">
    <property type="nucleotide sequence ID" value="XM_040832218.1"/>
</dbReference>
<feature type="region of interest" description="Disordered" evidence="2">
    <location>
        <begin position="1"/>
        <end position="39"/>
    </location>
</feature>
<dbReference type="VEuPathDB" id="FungiDB:ASPWEDRAFT_188303"/>